<organism evidence="2 3">
    <name type="scientific">Batillaria attramentaria</name>
    <dbReference type="NCBI Taxonomy" id="370345"/>
    <lineage>
        <taxon>Eukaryota</taxon>
        <taxon>Metazoa</taxon>
        <taxon>Spiralia</taxon>
        <taxon>Lophotrochozoa</taxon>
        <taxon>Mollusca</taxon>
        <taxon>Gastropoda</taxon>
        <taxon>Caenogastropoda</taxon>
        <taxon>Sorbeoconcha</taxon>
        <taxon>Cerithioidea</taxon>
        <taxon>Batillariidae</taxon>
        <taxon>Batillaria</taxon>
    </lineage>
</organism>
<reference evidence="2 3" key="1">
    <citation type="journal article" date="2023" name="Sci. Data">
        <title>Genome assembly of the Korean intertidal mud-creeper Batillaria attramentaria.</title>
        <authorList>
            <person name="Patra A.K."/>
            <person name="Ho P.T."/>
            <person name="Jun S."/>
            <person name="Lee S.J."/>
            <person name="Kim Y."/>
            <person name="Won Y.J."/>
        </authorList>
    </citation>
    <scope>NUCLEOTIDE SEQUENCE [LARGE SCALE GENOMIC DNA]</scope>
    <source>
        <strain evidence="2">Wonlab-2016</strain>
    </source>
</reference>
<proteinExistence type="predicted"/>
<name>A0ABD0J8B3_9CAEN</name>
<accession>A0ABD0J8B3</accession>
<sequence>MSGSADPVSIKQEPETVVTEHSQTPDTDRLTLTERDKTKDATESSTFLKTQTAAEVGLDTERDIKQERSWNETISLQADHDDAACTTEACSDTNSFSDKTCNIHLEADVKQSLTESSTARHDMESTESADMMSQYRKCQGVQL</sequence>
<evidence type="ECO:0000313" key="3">
    <source>
        <dbReference type="Proteomes" id="UP001519460"/>
    </source>
</evidence>
<evidence type="ECO:0000256" key="1">
    <source>
        <dbReference type="SAM" id="MobiDB-lite"/>
    </source>
</evidence>
<keyword evidence="3" id="KW-1185">Reference proteome</keyword>
<dbReference type="AlphaFoldDB" id="A0ABD0J8B3"/>
<feature type="region of interest" description="Disordered" evidence="1">
    <location>
        <begin position="111"/>
        <end position="143"/>
    </location>
</feature>
<feature type="compositionally biased region" description="Polar residues" evidence="1">
    <location>
        <begin position="43"/>
        <end position="53"/>
    </location>
</feature>
<dbReference type="EMBL" id="JACVVK020000596">
    <property type="protein sequence ID" value="KAK7463946.1"/>
    <property type="molecule type" value="Genomic_DNA"/>
</dbReference>
<gene>
    <name evidence="2" type="ORF">BaRGS_00038058</name>
</gene>
<evidence type="ECO:0000313" key="2">
    <source>
        <dbReference type="EMBL" id="KAK7463946.1"/>
    </source>
</evidence>
<comment type="caution">
    <text evidence="2">The sequence shown here is derived from an EMBL/GenBank/DDBJ whole genome shotgun (WGS) entry which is preliminary data.</text>
</comment>
<feature type="region of interest" description="Disordered" evidence="1">
    <location>
        <begin position="1"/>
        <end position="64"/>
    </location>
</feature>
<dbReference type="Proteomes" id="UP001519460">
    <property type="component" value="Unassembled WGS sequence"/>
</dbReference>
<protein>
    <submittedName>
        <fullName evidence="2">Uncharacterized protein</fullName>
    </submittedName>
</protein>
<feature type="compositionally biased region" description="Basic and acidic residues" evidence="1">
    <location>
        <begin position="26"/>
        <end position="42"/>
    </location>
</feature>